<dbReference type="Proteomes" id="UP000240987">
    <property type="component" value="Unassembled WGS sequence"/>
</dbReference>
<keyword evidence="2" id="KW-1185">Reference proteome</keyword>
<dbReference type="AlphaFoldDB" id="A0A2T3JRP8"/>
<organism evidence="1 2">
    <name type="scientific">Photobacterium frigidiphilum</name>
    <dbReference type="NCBI Taxonomy" id="264736"/>
    <lineage>
        <taxon>Bacteria</taxon>
        <taxon>Pseudomonadati</taxon>
        <taxon>Pseudomonadota</taxon>
        <taxon>Gammaproteobacteria</taxon>
        <taxon>Vibrionales</taxon>
        <taxon>Vibrionaceae</taxon>
        <taxon>Photobacterium</taxon>
    </lineage>
</organism>
<reference evidence="1 2" key="1">
    <citation type="submission" date="2018-01" db="EMBL/GenBank/DDBJ databases">
        <title>Whole genome sequencing of Histamine producing bacteria.</title>
        <authorList>
            <person name="Butler K."/>
        </authorList>
    </citation>
    <scope>NUCLEOTIDE SEQUENCE [LARGE SCALE GENOMIC DNA]</scope>
    <source>
        <strain evidence="1 2">JCM 12947</strain>
    </source>
</reference>
<dbReference type="OrthoDB" id="9875931at2"/>
<dbReference type="EMBL" id="PYMJ01000001">
    <property type="protein sequence ID" value="PSU51749.1"/>
    <property type="molecule type" value="Genomic_DNA"/>
</dbReference>
<gene>
    <name evidence="1" type="ORF">C9J12_02050</name>
</gene>
<comment type="caution">
    <text evidence="1">The sequence shown here is derived from an EMBL/GenBank/DDBJ whole genome shotgun (WGS) entry which is preliminary data.</text>
</comment>
<accession>A0A2T3JRP8</accession>
<name>A0A2T3JRP8_9GAMM</name>
<sequence>MSGAQKLLKATQDAIKQKPVLLDVLTEKERQSIHQAFTNGTPLELNAASLLIIFQAPQRLIEDELALTNGVLSVYAWQNENNAVSLFTYFDETRCLVTIEHDAIIAQPVTLDSVINGDNFTPFKLAEGEAKKVERFYQEFRQDANDECLNESK</sequence>
<proteinExistence type="predicted"/>
<evidence type="ECO:0000313" key="1">
    <source>
        <dbReference type="EMBL" id="PSU51749.1"/>
    </source>
</evidence>
<evidence type="ECO:0000313" key="2">
    <source>
        <dbReference type="Proteomes" id="UP000240987"/>
    </source>
</evidence>
<protein>
    <submittedName>
        <fullName evidence="1">Uncharacterized protein</fullName>
    </submittedName>
</protein>